<dbReference type="InterPro" id="IPR013014">
    <property type="entry name" value="PTS_EIIC_2"/>
</dbReference>
<evidence type="ECO:0000256" key="4">
    <source>
        <dbReference type="ARBA" id="ARBA00022597"/>
    </source>
</evidence>
<dbReference type="PROSITE" id="PS51104">
    <property type="entry name" value="PTS_EIIC_TYPE_2"/>
    <property type="match status" value="1"/>
</dbReference>
<sequence length="443" mass="48190">MNVINYIVSLGASVMMPIIFTIIGVAIGMGFGKSIKSGLSVGVGFAGLSLVTGMLTDNLGPVVAKMSELYHLQTTILDVGWPTASQIAYSSAIGGLMIPICVGVNVIMILFKMTKTMNMDIWNYWHYAFIGSIIYVATGSFGWSIFGAVSNFILTICLSDYYTPRVHKFYSNIDGLAMAFPITALYAPLAEVFNWVIDRIPIMNKIDFDSDTLQNKIGVFGEPIILGAIIGAILGFISQYELSGILKLSVQMSAVMVLIPRITGLLIEGLAPISKQTQSILEKRFKGRELWIGMSPSLVIGHPTNLVCSLLVVPFILFISVILPGNHFLPIASLAGVMYIFPFVIPIMNGNVFRTFLFGLFALILGNYVSTSLAPIFTQSALVSGSVLPEGISLISCFDYAGHPAAWFFFNFTANFNIIGVATIIILCSTSIYLNYRRINASH</sequence>
<organism evidence="11 12">
    <name type="scientific">Erysipelothrix larvae</name>
    <dbReference type="NCBI Taxonomy" id="1514105"/>
    <lineage>
        <taxon>Bacteria</taxon>
        <taxon>Bacillati</taxon>
        <taxon>Bacillota</taxon>
        <taxon>Erysipelotrichia</taxon>
        <taxon>Erysipelotrichales</taxon>
        <taxon>Erysipelotrichaceae</taxon>
        <taxon>Erysipelothrix</taxon>
    </lineage>
</organism>
<dbReference type="InterPro" id="IPR004703">
    <property type="entry name" value="PTS_sugar-sp_permease"/>
</dbReference>
<dbReference type="InterPro" id="IPR013853">
    <property type="entry name" value="EIIC-GAT"/>
</dbReference>
<feature type="domain" description="PTS EIIC type-2" evidence="10">
    <location>
        <begin position="4"/>
        <end position="436"/>
    </location>
</feature>
<feature type="transmembrane region" description="Helical" evidence="9">
    <location>
        <begin position="291"/>
        <end position="322"/>
    </location>
</feature>
<keyword evidence="7 9" id="KW-1133">Transmembrane helix</keyword>
<feature type="transmembrane region" description="Helical" evidence="9">
    <location>
        <begin position="38"/>
        <end position="56"/>
    </location>
</feature>
<keyword evidence="2" id="KW-0813">Transport</keyword>
<evidence type="ECO:0000313" key="12">
    <source>
        <dbReference type="Proteomes" id="UP000063781"/>
    </source>
</evidence>
<reference evidence="11 12" key="1">
    <citation type="submission" date="2015-10" db="EMBL/GenBank/DDBJ databases">
        <title>Erysipelothrix larvae sp. LV19 isolated from the larval gut of the rhinoceros beetle, Trypoxylus dichotomus.</title>
        <authorList>
            <person name="Lim S."/>
            <person name="Kim B.-C."/>
        </authorList>
    </citation>
    <scope>NUCLEOTIDE SEQUENCE [LARGE SCALE GENOMIC DNA]</scope>
    <source>
        <strain evidence="11 12">LV19</strain>
    </source>
</reference>
<dbReference type="PANTHER" id="PTHR37324:SF2">
    <property type="entry name" value="PTS SYSTEM GALACTITOL-SPECIFIC EIIC COMPONENT"/>
    <property type="match status" value="1"/>
</dbReference>
<dbReference type="PIRSF" id="PIRSF006304">
    <property type="entry name" value="GatC"/>
    <property type="match status" value="1"/>
</dbReference>
<feature type="transmembrane region" description="Helical" evidence="9">
    <location>
        <begin position="217"/>
        <end position="238"/>
    </location>
</feature>
<feature type="transmembrane region" description="Helical" evidence="9">
    <location>
        <begin position="328"/>
        <end position="348"/>
    </location>
</feature>
<evidence type="ECO:0000256" key="2">
    <source>
        <dbReference type="ARBA" id="ARBA00022448"/>
    </source>
</evidence>
<evidence type="ECO:0000256" key="1">
    <source>
        <dbReference type="ARBA" id="ARBA00004651"/>
    </source>
</evidence>
<keyword evidence="3" id="KW-1003">Cell membrane</keyword>
<dbReference type="Pfam" id="PF03611">
    <property type="entry name" value="EIIC-GAT"/>
    <property type="match status" value="1"/>
</dbReference>
<evidence type="ECO:0000256" key="8">
    <source>
        <dbReference type="ARBA" id="ARBA00023136"/>
    </source>
</evidence>
<feature type="transmembrane region" description="Helical" evidence="9">
    <location>
        <begin position="355"/>
        <end position="377"/>
    </location>
</feature>
<dbReference type="RefSeq" id="WP_067633269.1">
    <property type="nucleotide sequence ID" value="NZ_CP013213.1"/>
</dbReference>
<evidence type="ECO:0000256" key="6">
    <source>
        <dbReference type="ARBA" id="ARBA00022692"/>
    </source>
</evidence>
<feature type="transmembrane region" description="Helical" evidence="9">
    <location>
        <begin position="87"/>
        <end position="111"/>
    </location>
</feature>
<feature type="transmembrane region" description="Helical" evidence="9">
    <location>
        <begin position="132"/>
        <end position="156"/>
    </location>
</feature>
<dbReference type="GO" id="GO:0005886">
    <property type="term" value="C:plasma membrane"/>
    <property type="evidence" value="ECO:0007669"/>
    <property type="project" value="UniProtKB-SubCell"/>
</dbReference>
<keyword evidence="4" id="KW-0762">Sugar transport</keyword>
<evidence type="ECO:0000256" key="9">
    <source>
        <dbReference type="SAM" id="Phobius"/>
    </source>
</evidence>
<comment type="subcellular location">
    <subcellularLocation>
        <location evidence="1">Cell membrane</location>
        <topology evidence="1">Multi-pass membrane protein</topology>
    </subcellularLocation>
</comment>
<evidence type="ECO:0000259" key="10">
    <source>
        <dbReference type="PROSITE" id="PS51104"/>
    </source>
</evidence>
<keyword evidence="12" id="KW-1185">Reference proteome</keyword>
<dbReference type="AlphaFoldDB" id="A0A109UHD1"/>
<dbReference type="OrthoDB" id="9787936at2"/>
<feature type="transmembrane region" description="Helical" evidence="9">
    <location>
        <begin position="250"/>
        <end position="271"/>
    </location>
</feature>
<evidence type="ECO:0000256" key="7">
    <source>
        <dbReference type="ARBA" id="ARBA00022989"/>
    </source>
</evidence>
<evidence type="ECO:0000256" key="5">
    <source>
        <dbReference type="ARBA" id="ARBA00022683"/>
    </source>
</evidence>
<protein>
    <submittedName>
        <fullName evidence="11">DNA mismatch repair protein MutT</fullName>
    </submittedName>
</protein>
<dbReference type="KEGG" id="erl:AOC36_08260"/>
<evidence type="ECO:0000256" key="3">
    <source>
        <dbReference type="ARBA" id="ARBA00022475"/>
    </source>
</evidence>
<keyword evidence="6 9" id="KW-0812">Transmembrane</keyword>
<feature type="transmembrane region" description="Helical" evidence="9">
    <location>
        <begin position="176"/>
        <end position="197"/>
    </location>
</feature>
<dbReference type="Proteomes" id="UP000063781">
    <property type="component" value="Chromosome"/>
</dbReference>
<feature type="transmembrane region" description="Helical" evidence="9">
    <location>
        <begin position="416"/>
        <end position="436"/>
    </location>
</feature>
<keyword evidence="8 9" id="KW-0472">Membrane</keyword>
<keyword evidence="5" id="KW-0598">Phosphotransferase system</keyword>
<dbReference type="PANTHER" id="PTHR37324">
    <property type="entry name" value="PTS SYSTEM GALACTITOL-SPECIFIC EIIC COMPONENT"/>
    <property type="match status" value="1"/>
</dbReference>
<feature type="transmembrane region" description="Helical" evidence="9">
    <location>
        <begin position="6"/>
        <end position="31"/>
    </location>
</feature>
<gene>
    <name evidence="11" type="ORF">AOC36_08260</name>
</gene>
<dbReference type="EMBL" id="CP013213">
    <property type="protein sequence ID" value="AMC93978.1"/>
    <property type="molecule type" value="Genomic_DNA"/>
</dbReference>
<dbReference type="GO" id="GO:0015577">
    <property type="term" value="F:galactitol transmembrane transporter activity"/>
    <property type="evidence" value="ECO:0007669"/>
    <property type="project" value="InterPro"/>
</dbReference>
<dbReference type="GO" id="GO:0009401">
    <property type="term" value="P:phosphoenolpyruvate-dependent sugar phosphotransferase system"/>
    <property type="evidence" value="ECO:0007669"/>
    <property type="project" value="UniProtKB-KW"/>
</dbReference>
<evidence type="ECO:0000313" key="11">
    <source>
        <dbReference type="EMBL" id="AMC93978.1"/>
    </source>
</evidence>
<dbReference type="STRING" id="1514105.AOC36_08260"/>
<proteinExistence type="predicted"/>
<name>A0A109UHD1_9FIRM</name>
<accession>A0A109UHD1</accession>